<keyword evidence="5 14" id="KW-0808">Transferase</keyword>
<dbReference type="InterPro" id="IPR029056">
    <property type="entry name" value="Ribokinase-like"/>
</dbReference>
<evidence type="ECO:0000256" key="13">
    <source>
        <dbReference type="PIRSR" id="PIRSR601805-1"/>
    </source>
</evidence>
<evidence type="ECO:0000256" key="1">
    <source>
        <dbReference type="ARBA" id="ARBA00001946"/>
    </source>
</evidence>
<evidence type="ECO:0000256" key="3">
    <source>
        <dbReference type="ARBA" id="ARBA00010688"/>
    </source>
</evidence>
<dbReference type="Pfam" id="PF00294">
    <property type="entry name" value="PfkB"/>
    <property type="match status" value="1"/>
</dbReference>
<dbReference type="Proteomes" id="UP001061958">
    <property type="component" value="Unassembled WGS sequence"/>
</dbReference>
<keyword evidence="10 14" id="KW-0460">Magnesium</keyword>
<dbReference type="Gene3D" id="3.30.1110.10">
    <property type="match status" value="1"/>
</dbReference>
<evidence type="ECO:0000256" key="8">
    <source>
        <dbReference type="ARBA" id="ARBA00022777"/>
    </source>
</evidence>
<comment type="pathway">
    <text evidence="2 14">Purine metabolism; AMP biosynthesis via salvage pathway; AMP from adenosine: step 1/1.</text>
</comment>
<dbReference type="Gene3D" id="3.40.1190.20">
    <property type="match status" value="1"/>
</dbReference>
<dbReference type="SUPFAM" id="SSF53613">
    <property type="entry name" value="Ribokinase-like"/>
    <property type="match status" value="1"/>
</dbReference>
<comment type="function">
    <text evidence="14">ATP dependent phosphorylation of adenosine and other related nucleoside analogs to monophosphate derivatives.</text>
</comment>
<dbReference type="FunFam" id="3.40.1190.20:FF:000076">
    <property type="entry name" value="Adenosine kinase"/>
    <property type="match status" value="1"/>
</dbReference>
<dbReference type="PANTHER" id="PTHR45769:SF3">
    <property type="entry name" value="ADENOSINE KINASE"/>
    <property type="match status" value="1"/>
</dbReference>
<dbReference type="InterPro" id="IPR001805">
    <property type="entry name" value="Adenokinase"/>
</dbReference>
<dbReference type="GO" id="GO:0006166">
    <property type="term" value="P:purine ribonucleoside salvage"/>
    <property type="evidence" value="ECO:0007669"/>
    <property type="project" value="UniProtKB-KW"/>
</dbReference>
<reference evidence="16" key="2">
    <citation type="submission" date="2022-01" db="EMBL/GenBank/DDBJ databases">
        <authorList>
            <person name="Hirooka S."/>
            <person name="Miyagishima S.Y."/>
        </authorList>
    </citation>
    <scope>NUCLEOTIDE SEQUENCE</scope>
    <source>
        <strain evidence="16">NBRC 102759</strain>
    </source>
</reference>
<keyword evidence="17" id="KW-1185">Reference proteome</keyword>
<evidence type="ECO:0000259" key="15">
    <source>
        <dbReference type="Pfam" id="PF00294"/>
    </source>
</evidence>
<dbReference type="GO" id="GO:0005524">
    <property type="term" value="F:ATP binding"/>
    <property type="evidence" value="ECO:0007669"/>
    <property type="project" value="UniProtKB-UniRule"/>
</dbReference>
<dbReference type="EC" id="2.7.1.20" evidence="4 14"/>
<protein>
    <recommendedName>
        <fullName evidence="12 14">Adenosine kinase</fullName>
        <shortName evidence="14">AK</shortName>
        <ecNumber evidence="4 14">2.7.1.20</ecNumber>
    </recommendedName>
    <alternativeName>
        <fullName evidence="14">Adenosine 5'-phosphotransferase</fullName>
    </alternativeName>
</protein>
<evidence type="ECO:0000256" key="12">
    <source>
        <dbReference type="ARBA" id="ARBA00068771"/>
    </source>
</evidence>
<comment type="caution">
    <text evidence="16">The sequence shown here is derived from an EMBL/GenBank/DDBJ whole genome shotgun (WGS) entry which is preliminary data.</text>
</comment>
<gene>
    <name evidence="16" type="ORF">GpartN1_g5475.t1</name>
</gene>
<keyword evidence="9 14" id="KW-0067">ATP-binding</keyword>
<evidence type="ECO:0000313" key="17">
    <source>
        <dbReference type="Proteomes" id="UP001061958"/>
    </source>
</evidence>
<evidence type="ECO:0000313" key="16">
    <source>
        <dbReference type="EMBL" id="GJQ13684.1"/>
    </source>
</evidence>
<evidence type="ECO:0000256" key="7">
    <source>
        <dbReference type="ARBA" id="ARBA00022741"/>
    </source>
</evidence>
<sequence length="360" mass="39356">MPYSFEKAVEEGVVLGMGNPLLDVSANVDESLLKKYELEANSAILAEEKHLPLFQELKAHPGVEYVAGGATQNSIRVAQWMLQKKHACGYIGAIGKDDFGEQMRKCATNDGVKVHYYDEGGLPTGTCGVLVTRGGQCRSLVANLSAANTYQFEHLKRPETWKMVEKANIFYIAGFFLTVSPESAVEVGKHANTTKKTFCMNLSAPFLLQVPVFFERFKQCLPLVDIYFGNEAEAATLATCMEWNTKDVKEIAIRLAQQPKETGRPRIVVFTQGSEPTVLVIGTPSQVWLIKEYPIIPIEVSNIVDTNGAGDAFVGGFLSGLAKGVTLDECVARGHYAAHVIIQRPGCTFPEKPSFSANSV</sequence>
<organism evidence="16 17">
    <name type="scientific">Galdieria partita</name>
    <dbReference type="NCBI Taxonomy" id="83374"/>
    <lineage>
        <taxon>Eukaryota</taxon>
        <taxon>Rhodophyta</taxon>
        <taxon>Bangiophyceae</taxon>
        <taxon>Galdieriales</taxon>
        <taxon>Galdieriaceae</taxon>
        <taxon>Galdieria</taxon>
    </lineage>
</organism>
<dbReference type="CDD" id="cd01168">
    <property type="entry name" value="adenosine_kinase"/>
    <property type="match status" value="1"/>
</dbReference>
<comment type="similarity">
    <text evidence="3 14">Belongs to the carbohydrate kinase PfkB family.</text>
</comment>
<dbReference type="PANTHER" id="PTHR45769">
    <property type="entry name" value="ADENOSINE KINASE"/>
    <property type="match status" value="1"/>
</dbReference>
<evidence type="ECO:0000256" key="14">
    <source>
        <dbReference type="RuleBase" id="RU368116"/>
    </source>
</evidence>
<feature type="active site" description="Proton acceptor" evidence="13">
    <location>
        <position position="311"/>
    </location>
</feature>
<keyword evidence="6 14" id="KW-0660">Purine salvage</keyword>
<feature type="domain" description="Carbohydrate kinase PfkB" evidence="15">
    <location>
        <begin position="42"/>
        <end position="350"/>
    </location>
</feature>
<reference evidence="16" key="1">
    <citation type="journal article" date="2022" name="Proc. Natl. Acad. Sci. U.S.A.">
        <title>Life cycle and functional genomics of the unicellular red alga Galdieria for elucidating algal and plant evolution and industrial use.</title>
        <authorList>
            <person name="Hirooka S."/>
            <person name="Itabashi T."/>
            <person name="Ichinose T.M."/>
            <person name="Onuma R."/>
            <person name="Fujiwara T."/>
            <person name="Yamashita S."/>
            <person name="Jong L.W."/>
            <person name="Tomita R."/>
            <person name="Iwane A.H."/>
            <person name="Miyagishima S.Y."/>
        </authorList>
    </citation>
    <scope>NUCLEOTIDE SEQUENCE</scope>
    <source>
        <strain evidence="16">NBRC 102759</strain>
    </source>
</reference>
<dbReference type="GO" id="GO:0005634">
    <property type="term" value="C:nucleus"/>
    <property type="evidence" value="ECO:0007669"/>
    <property type="project" value="TreeGrafter"/>
</dbReference>
<dbReference type="InterPro" id="IPR011611">
    <property type="entry name" value="PfkB_dom"/>
</dbReference>
<evidence type="ECO:0000256" key="6">
    <source>
        <dbReference type="ARBA" id="ARBA00022726"/>
    </source>
</evidence>
<proteinExistence type="inferred from homology"/>
<dbReference type="EMBL" id="BQMJ01000046">
    <property type="protein sequence ID" value="GJQ13684.1"/>
    <property type="molecule type" value="Genomic_DNA"/>
</dbReference>
<dbReference type="GO" id="GO:0004001">
    <property type="term" value="F:adenosine kinase activity"/>
    <property type="evidence" value="ECO:0007669"/>
    <property type="project" value="UniProtKB-UniRule"/>
</dbReference>
<dbReference type="OrthoDB" id="432447at2759"/>
<dbReference type="AlphaFoldDB" id="A0A9C7Q0S9"/>
<evidence type="ECO:0000256" key="10">
    <source>
        <dbReference type="ARBA" id="ARBA00022842"/>
    </source>
</evidence>
<keyword evidence="7 14" id="KW-0547">Nucleotide-binding</keyword>
<dbReference type="InterPro" id="IPR002173">
    <property type="entry name" value="Carboh/pur_kinase_PfkB_CS"/>
</dbReference>
<dbReference type="PRINTS" id="PR00989">
    <property type="entry name" value="ADENOKINASE"/>
</dbReference>
<dbReference type="GO" id="GO:0005829">
    <property type="term" value="C:cytosol"/>
    <property type="evidence" value="ECO:0007669"/>
    <property type="project" value="TreeGrafter"/>
</dbReference>
<evidence type="ECO:0000256" key="11">
    <source>
        <dbReference type="ARBA" id="ARBA00051362"/>
    </source>
</evidence>
<comment type="cofactor">
    <cofactor evidence="1 14">
        <name>Mg(2+)</name>
        <dbReference type="ChEBI" id="CHEBI:18420"/>
    </cofactor>
</comment>
<dbReference type="PROSITE" id="PS00584">
    <property type="entry name" value="PFKB_KINASES_2"/>
    <property type="match status" value="1"/>
</dbReference>
<evidence type="ECO:0000256" key="5">
    <source>
        <dbReference type="ARBA" id="ARBA00022679"/>
    </source>
</evidence>
<comment type="catalytic activity">
    <reaction evidence="11 14">
        <text>adenosine + ATP = AMP + ADP + H(+)</text>
        <dbReference type="Rhea" id="RHEA:20824"/>
        <dbReference type="ChEBI" id="CHEBI:15378"/>
        <dbReference type="ChEBI" id="CHEBI:16335"/>
        <dbReference type="ChEBI" id="CHEBI:30616"/>
        <dbReference type="ChEBI" id="CHEBI:456215"/>
        <dbReference type="ChEBI" id="CHEBI:456216"/>
        <dbReference type="EC" id="2.7.1.20"/>
    </reaction>
</comment>
<name>A0A9C7Q0S9_9RHOD</name>
<keyword evidence="8 14" id="KW-0418">Kinase</keyword>
<evidence type="ECO:0000256" key="4">
    <source>
        <dbReference type="ARBA" id="ARBA00012119"/>
    </source>
</evidence>
<dbReference type="GO" id="GO:0006144">
    <property type="term" value="P:purine nucleobase metabolic process"/>
    <property type="evidence" value="ECO:0007669"/>
    <property type="project" value="TreeGrafter"/>
</dbReference>
<evidence type="ECO:0000256" key="9">
    <source>
        <dbReference type="ARBA" id="ARBA00022840"/>
    </source>
</evidence>
<evidence type="ECO:0000256" key="2">
    <source>
        <dbReference type="ARBA" id="ARBA00004801"/>
    </source>
</evidence>
<dbReference type="GO" id="GO:0044209">
    <property type="term" value="P:AMP salvage"/>
    <property type="evidence" value="ECO:0007669"/>
    <property type="project" value="UniProtKB-UniRule"/>
</dbReference>
<accession>A0A9C7Q0S9</accession>